<dbReference type="Proteomes" id="UP000233469">
    <property type="component" value="Unassembled WGS sequence"/>
</dbReference>
<protein>
    <submittedName>
        <fullName evidence="1">Uncharacterized protein</fullName>
    </submittedName>
</protein>
<dbReference type="EMBL" id="LLXL01000892">
    <property type="protein sequence ID" value="PKK68007.1"/>
    <property type="molecule type" value="Genomic_DNA"/>
</dbReference>
<dbReference type="VEuPathDB" id="FungiDB:RhiirFUN_010221"/>
<dbReference type="AlphaFoldDB" id="A0A2N1N2A8"/>
<organism evidence="1 2">
    <name type="scientific">Rhizophagus irregularis</name>
    <dbReference type="NCBI Taxonomy" id="588596"/>
    <lineage>
        <taxon>Eukaryota</taxon>
        <taxon>Fungi</taxon>
        <taxon>Fungi incertae sedis</taxon>
        <taxon>Mucoromycota</taxon>
        <taxon>Glomeromycotina</taxon>
        <taxon>Glomeromycetes</taxon>
        <taxon>Glomerales</taxon>
        <taxon>Glomeraceae</taxon>
        <taxon>Rhizophagus</taxon>
    </lineage>
</organism>
<sequence>MKGENERGKTKGDGFLKEYFKIRSDGLLKNGKPKNSFRRAFEEQKFKDSLSGRLLCSEELNKLRFVRSDGLPCSEEQENSKIRSGGLPCSEKWENSKDSDVGFRPSGKEEPRFFGRSGSVSRVGFRKMEESRFISSGGLSRIGKRRTKFGWLLNIEGIKIRFGGLLKNEKELRFDVFLEFSSASVDFFSRTCRSASWNW</sequence>
<gene>
    <name evidence="1" type="ORF">RhiirC2_782808</name>
</gene>
<name>A0A2N1N2A8_9GLOM</name>
<reference evidence="1 2" key="2">
    <citation type="submission" date="2017-10" db="EMBL/GenBank/DDBJ databases">
        <title>Extensive intraspecific genome diversity in a model arbuscular mycorrhizal fungus.</title>
        <authorList>
            <person name="Chen E.C.H."/>
            <person name="Morin E."/>
            <person name="Baudet D."/>
            <person name="Noel J."/>
            <person name="Ndikumana S."/>
            <person name="Charron P."/>
            <person name="St-Onge C."/>
            <person name="Giorgi J."/>
            <person name="Grigoriev I.V."/>
            <person name="Roux C."/>
            <person name="Martin F.M."/>
            <person name="Corradi N."/>
        </authorList>
    </citation>
    <scope>NUCLEOTIDE SEQUENCE [LARGE SCALE GENOMIC DNA]</scope>
    <source>
        <strain evidence="1 2">C2</strain>
    </source>
</reference>
<evidence type="ECO:0000313" key="2">
    <source>
        <dbReference type="Proteomes" id="UP000233469"/>
    </source>
</evidence>
<evidence type="ECO:0000313" key="1">
    <source>
        <dbReference type="EMBL" id="PKK68007.1"/>
    </source>
</evidence>
<reference evidence="1 2" key="1">
    <citation type="submission" date="2016-04" db="EMBL/GenBank/DDBJ databases">
        <title>Genome analyses suggest a sexual origin of heterokaryosis in a supposedly ancient asexual fungus.</title>
        <authorList>
            <person name="Ropars J."/>
            <person name="Sedzielewska K."/>
            <person name="Noel J."/>
            <person name="Charron P."/>
            <person name="Farinelli L."/>
            <person name="Marton T."/>
            <person name="Kruger M."/>
            <person name="Pelin A."/>
            <person name="Brachmann A."/>
            <person name="Corradi N."/>
        </authorList>
    </citation>
    <scope>NUCLEOTIDE SEQUENCE [LARGE SCALE GENOMIC DNA]</scope>
    <source>
        <strain evidence="1 2">C2</strain>
    </source>
</reference>
<comment type="caution">
    <text evidence="1">The sequence shown here is derived from an EMBL/GenBank/DDBJ whole genome shotgun (WGS) entry which is preliminary data.</text>
</comment>
<proteinExistence type="predicted"/>
<accession>A0A2N1N2A8</accession>